<organism evidence="1 2">
    <name type="scientific">Glarea lozoyensis (strain ATCC 74030 / MF5533)</name>
    <dbReference type="NCBI Taxonomy" id="1104152"/>
    <lineage>
        <taxon>Eukaryota</taxon>
        <taxon>Fungi</taxon>
        <taxon>Dikarya</taxon>
        <taxon>Ascomycota</taxon>
        <taxon>Pezizomycotina</taxon>
        <taxon>Leotiomycetes</taxon>
        <taxon>Helotiales</taxon>
        <taxon>Helotiaceae</taxon>
        <taxon>Glarea</taxon>
    </lineage>
</organism>
<sequence>MGGVSSLLMGGMSSLSTGVFELSLDAGGSCGPADPPGLLRVLFAAVQGIVAVQGKQALSVPESYAL</sequence>
<gene>
    <name evidence="1" type="ORF">M7I_6336</name>
</gene>
<keyword evidence="2" id="KW-1185">Reference proteome</keyword>
<dbReference type="InParanoid" id="H0EUA4"/>
<protein>
    <submittedName>
        <fullName evidence="1">Uncharacterized protein</fullName>
    </submittedName>
</protein>
<dbReference type="HOGENOM" id="CLU_2831417_0_0_1"/>
<comment type="caution">
    <text evidence="1">The sequence shown here is derived from an EMBL/GenBank/DDBJ whole genome shotgun (WGS) entry which is preliminary data.</text>
</comment>
<proteinExistence type="predicted"/>
<reference evidence="1 2" key="1">
    <citation type="journal article" date="2012" name="Eukaryot. Cell">
        <title>Genome sequence of the fungus Glarea lozoyensis: the first genome sequence of a species from the Helotiaceae family.</title>
        <authorList>
            <person name="Youssar L."/>
            <person name="Gruening B.A."/>
            <person name="Erxleben A."/>
            <person name="Guenther S."/>
            <person name="Huettel W."/>
        </authorList>
    </citation>
    <scope>NUCLEOTIDE SEQUENCE [LARGE SCALE GENOMIC DNA]</scope>
    <source>
        <strain evidence="2">ATCC 74030 / MF5533</strain>
    </source>
</reference>
<name>H0EUA4_GLAL7</name>
<dbReference type="Proteomes" id="UP000005446">
    <property type="component" value="Unassembled WGS sequence"/>
</dbReference>
<accession>H0EUA4</accession>
<dbReference type="AlphaFoldDB" id="H0EUA4"/>
<evidence type="ECO:0000313" key="2">
    <source>
        <dbReference type="Proteomes" id="UP000005446"/>
    </source>
</evidence>
<evidence type="ECO:0000313" key="1">
    <source>
        <dbReference type="EMBL" id="EHK97840.1"/>
    </source>
</evidence>
<dbReference type="OrthoDB" id="10475598at2759"/>
<dbReference type="EMBL" id="AGUE01000170">
    <property type="protein sequence ID" value="EHK97840.1"/>
    <property type="molecule type" value="Genomic_DNA"/>
</dbReference>